<dbReference type="Gene3D" id="3.40.710.10">
    <property type="entry name" value="DD-peptidase/beta-lactamase superfamily"/>
    <property type="match status" value="1"/>
</dbReference>
<dbReference type="PANTHER" id="PTHR43283:SF7">
    <property type="entry name" value="BETA-LACTAMASE-RELATED DOMAIN-CONTAINING PROTEIN"/>
    <property type="match status" value="1"/>
</dbReference>
<organism evidence="2 3">
    <name type="scientific">Cohnella soli</name>
    <dbReference type="NCBI Taxonomy" id="425005"/>
    <lineage>
        <taxon>Bacteria</taxon>
        <taxon>Bacillati</taxon>
        <taxon>Bacillota</taxon>
        <taxon>Bacilli</taxon>
        <taxon>Bacillales</taxon>
        <taxon>Paenibacillaceae</taxon>
        <taxon>Cohnella</taxon>
    </lineage>
</organism>
<comment type="caution">
    <text evidence="2">The sequence shown here is derived from an EMBL/GenBank/DDBJ whole genome shotgun (WGS) entry which is preliminary data.</text>
</comment>
<sequence length="323" mass="36638">MKETFNFSTARTKQLARRIAGERIDYCEILEYGETLLVHSREGHSADNLHKVNSITKSVLSLLIGIAIGRGEFPSLDTLITDHFIEAQDNPTLESLTVEHLLTMTPGWDWQEMGDWHGLPYPMTESTDWVRFVLSRPLVRSSGTRMVYDSGSSQVLSALLQRSTGMTAAAYAQRYLFGPLGIEQFHWPTDPQGISIGGFALELRPRDLTRLGLLVLQRGKWNGEKIVPAEWIVESTKPRFKGYDNIGMYGYHWWALADRDSDRRVRTPLSPSVFFAVGFGGQYIFISPERELVAVFASSLGKKKLLPLKLFREWLTDAQPRFP</sequence>
<dbReference type="Pfam" id="PF00144">
    <property type="entry name" value="Beta-lactamase"/>
    <property type="match status" value="1"/>
</dbReference>
<feature type="domain" description="Beta-lactamase-related" evidence="1">
    <location>
        <begin position="40"/>
        <end position="300"/>
    </location>
</feature>
<dbReference type="InterPro" id="IPR012338">
    <property type="entry name" value="Beta-lactam/transpept-like"/>
</dbReference>
<dbReference type="RefSeq" id="WP_378133201.1">
    <property type="nucleotide sequence ID" value="NZ_JBHSMI010000025.1"/>
</dbReference>
<proteinExistence type="predicted"/>
<evidence type="ECO:0000313" key="2">
    <source>
        <dbReference type="EMBL" id="MFC5403638.1"/>
    </source>
</evidence>
<dbReference type="SUPFAM" id="SSF56601">
    <property type="entry name" value="beta-lactamase/transpeptidase-like"/>
    <property type="match status" value="1"/>
</dbReference>
<gene>
    <name evidence="2" type="ORF">ACFPOF_12920</name>
</gene>
<dbReference type="EC" id="3.-.-.-" evidence="2"/>
<reference evidence="3" key="1">
    <citation type="journal article" date="2019" name="Int. J. Syst. Evol. Microbiol.">
        <title>The Global Catalogue of Microorganisms (GCM) 10K type strain sequencing project: providing services to taxonomists for standard genome sequencing and annotation.</title>
        <authorList>
            <consortium name="The Broad Institute Genomics Platform"/>
            <consortium name="The Broad Institute Genome Sequencing Center for Infectious Disease"/>
            <person name="Wu L."/>
            <person name="Ma J."/>
        </authorList>
    </citation>
    <scope>NUCLEOTIDE SEQUENCE [LARGE SCALE GENOMIC DNA]</scope>
    <source>
        <strain evidence="3">CGMCC 1.18575</strain>
    </source>
</reference>
<keyword evidence="2" id="KW-0378">Hydrolase</keyword>
<dbReference type="PANTHER" id="PTHR43283">
    <property type="entry name" value="BETA-LACTAMASE-RELATED"/>
    <property type="match status" value="1"/>
</dbReference>
<name>A0ABW0HTB2_9BACL</name>
<accession>A0ABW0HTB2</accession>
<evidence type="ECO:0000259" key="1">
    <source>
        <dbReference type="Pfam" id="PF00144"/>
    </source>
</evidence>
<evidence type="ECO:0000313" key="3">
    <source>
        <dbReference type="Proteomes" id="UP001596113"/>
    </source>
</evidence>
<protein>
    <submittedName>
        <fullName evidence="2">Serine hydrolase domain-containing protein</fullName>
        <ecNumber evidence="2">3.-.-.-</ecNumber>
    </submittedName>
</protein>
<dbReference type="GO" id="GO:0016787">
    <property type="term" value="F:hydrolase activity"/>
    <property type="evidence" value="ECO:0007669"/>
    <property type="project" value="UniProtKB-KW"/>
</dbReference>
<dbReference type="Proteomes" id="UP001596113">
    <property type="component" value="Unassembled WGS sequence"/>
</dbReference>
<dbReference type="InterPro" id="IPR050789">
    <property type="entry name" value="Diverse_Enzym_Activities"/>
</dbReference>
<keyword evidence="3" id="KW-1185">Reference proteome</keyword>
<dbReference type="InterPro" id="IPR001466">
    <property type="entry name" value="Beta-lactam-related"/>
</dbReference>
<dbReference type="EMBL" id="JBHSMI010000025">
    <property type="protein sequence ID" value="MFC5403638.1"/>
    <property type="molecule type" value="Genomic_DNA"/>
</dbReference>